<name>A0A6J5ZH04_9ZZZZ</name>
<sequence length="134" mass="13464">MLDALAFSPVRTQVTPVGIPAEPSPELISAVKKVAARLPQIASLFGIEASAPSKSRAGAKPRPPKPKLTDVPASAPAAADAADASTEPAPAEATDEPLVEAVATPTAETSDLVESANETDAAVEEPASEGEETA</sequence>
<feature type="compositionally biased region" description="Acidic residues" evidence="1">
    <location>
        <begin position="121"/>
        <end position="134"/>
    </location>
</feature>
<reference evidence="2" key="1">
    <citation type="submission" date="2020-05" db="EMBL/GenBank/DDBJ databases">
        <authorList>
            <person name="Chiriac C."/>
            <person name="Salcher M."/>
            <person name="Ghai R."/>
            <person name="Kavagutti S V."/>
        </authorList>
    </citation>
    <scope>NUCLEOTIDE SEQUENCE</scope>
</reference>
<feature type="region of interest" description="Disordered" evidence="1">
    <location>
        <begin position="47"/>
        <end position="134"/>
    </location>
</feature>
<dbReference type="AlphaFoldDB" id="A0A6J5ZH04"/>
<dbReference type="EMBL" id="CAESAL010000024">
    <property type="protein sequence ID" value="CAB4339720.1"/>
    <property type="molecule type" value="Genomic_DNA"/>
</dbReference>
<proteinExistence type="predicted"/>
<gene>
    <name evidence="2" type="ORF">UFOPK3331_00873</name>
</gene>
<protein>
    <submittedName>
        <fullName evidence="2">Unannotated protein</fullName>
    </submittedName>
</protein>
<feature type="compositionally biased region" description="Low complexity" evidence="1">
    <location>
        <begin position="72"/>
        <end position="92"/>
    </location>
</feature>
<evidence type="ECO:0000256" key="1">
    <source>
        <dbReference type="SAM" id="MobiDB-lite"/>
    </source>
</evidence>
<evidence type="ECO:0000313" key="2">
    <source>
        <dbReference type="EMBL" id="CAB4339720.1"/>
    </source>
</evidence>
<organism evidence="2">
    <name type="scientific">freshwater metagenome</name>
    <dbReference type="NCBI Taxonomy" id="449393"/>
    <lineage>
        <taxon>unclassified sequences</taxon>
        <taxon>metagenomes</taxon>
        <taxon>ecological metagenomes</taxon>
    </lineage>
</organism>
<accession>A0A6J5ZH04</accession>